<comment type="caution">
    <text evidence="1">The sequence shown here is derived from an EMBL/GenBank/DDBJ whole genome shotgun (WGS) entry which is preliminary data.</text>
</comment>
<dbReference type="Proteomes" id="UP000318102">
    <property type="component" value="Unassembled WGS sequence"/>
</dbReference>
<dbReference type="RefSeq" id="WP_144988253.1">
    <property type="nucleotide sequence ID" value="NZ_VNJK01000001.1"/>
</dbReference>
<gene>
    <name evidence="1" type="ORF">FPZ44_05895</name>
</gene>
<evidence type="ECO:0000313" key="1">
    <source>
        <dbReference type="EMBL" id="TVX92619.1"/>
    </source>
</evidence>
<keyword evidence="2" id="KW-1185">Reference proteome</keyword>
<organism evidence="1 2">
    <name type="scientific">Paenibacillus agilis</name>
    <dbReference type="NCBI Taxonomy" id="3020863"/>
    <lineage>
        <taxon>Bacteria</taxon>
        <taxon>Bacillati</taxon>
        <taxon>Bacillota</taxon>
        <taxon>Bacilli</taxon>
        <taxon>Bacillales</taxon>
        <taxon>Paenibacillaceae</taxon>
        <taxon>Paenibacillus</taxon>
    </lineage>
</organism>
<accession>A0A559IYB5</accession>
<dbReference type="OrthoDB" id="2691835at2"/>
<dbReference type="InterPro" id="IPR025622">
    <property type="entry name" value="YqzE"/>
</dbReference>
<sequence length="88" mass="10604">MAKKEDLIKYITKQVVTYVDTPQSERQERRKEQRKRPREHWMVRWFGLVPFSIGMWTEHVKGSKAEQPAKLPNRSIGTLFTKWMKRTS</sequence>
<proteinExistence type="predicted"/>
<evidence type="ECO:0000313" key="2">
    <source>
        <dbReference type="Proteomes" id="UP000318102"/>
    </source>
</evidence>
<dbReference type="Pfam" id="PF14038">
    <property type="entry name" value="YqzE"/>
    <property type="match status" value="1"/>
</dbReference>
<name>A0A559IYB5_9BACL</name>
<dbReference type="EMBL" id="VNJK01000001">
    <property type="protein sequence ID" value="TVX92619.1"/>
    <property type="molecule type" value="Genomic_DNA"/>
</dbReference>
<dbReference type="AlphaFoldDB" id="A0A559IYB5"/>
<protein>
    <submittedName>
        <fullName evidence="1">YqzE family protein</fullName>
    </submittedName>
</protein>
<reference evidence="1 2" key="1">
    <citation type="submission" date="2019-07" db="EMBL/GenBank/DDBJ databases">
        <authorList>
            <person name="Kim J."/>
        </authorList>
    </citation>
    <scope>NUCLEOTIDE SEQUENCE [LARGE SCALE GENOMIC DNA]</scope>
    <source>
        <strain evidence="1 2">N4</strain>
    </source>
</reference>